<evidence type="ECO:0000256" key="1">
    <source>
        <dbReference type="SAM" id="Phobius"/>
    </source>
</evidence>
<gene>
    <name evidence="2" type="ORF">NF557_13680</name>
</gene>
<proteinExistence type="predicted"/>
<accession>A0ABY4YFW6</accession>
<evidence type="ECO:0008006" key="4">
    <source>
        <dbReference type="Google" id="ProtNLM"/>
    </source>
</evidence>
<sequence>MKTLVIALLALWLVFALVGALIEGLLWLLFIGLLLFLATAAWGWLKLRSDR</sequence>
<evidence type="ECO:0000313" key="3">
    <source>
        <dbReference type="Proteomes" id="UP001056535"/>
    </source>
</evidence>
<keyword evidence="1" id="KW-0472">Membrane</keyword>
<dbReference type="Proteomes" id="UP001056535">
    <property type="component" value="Chromosome"/>
</dbReference>
<dbReference type="EMBL" id="CP099490">
    <property type="protein sequence ID" value="USQ75652.1"/>
    <property type="molecule type" value="Genomic_DNA"/>
</dbReference>
<keyword evidence="1" id="KW-0812">Transmembrane</keyword>
<evidence type="ECO:0000313" key="2">
    <source>
        <dbReference type="EMBL" id="USQ75652.1"/>
    </source>
</evidence>
<organism evidence="2 3">
    <name type="scientific">Ornithinimicrobium cryptoxanthini</name>
    <dbReference type="NCBI Taxonomy" id="2934161"/>
    <lineage>
        <taxon>Bacteria</taxon>
        <taxon>Bacillati</taxon>
        <taxon>Actinomycetota</taxon>
        <taxon>Actinomycetes</taxon>
        <taxon>Micrococcales</taxon>
        <taxon>Ornithinimicrobiaceae</taxon>
        <taxon>Ornithinimicrobium</taxon>
    </lineage>
</organism>
<keyword evidence="1" id="KW-1133">Transmembrane helix</keyword>
<dbReference type="RefSeq" id="WP_252620078.1">
    <property type="nucleotide sequence ID" value="NZ_CP099490.1"/>
</dbReference>
<name>A0ABY4YFW6_9MICO</name>
<feature type="transmembrane region" description="Helical" evidence="1">
    <location>
        <begin position="26"/>
        <end position="45"/>
    </location>
</feature>
<protein>
    <recommendedName>
        <fullName evidence="4">LPXTG-motif cell wall anchor domain-containing protein</fullName>
    </recommendedName>
</protein>
<keyword evidence="3" id="KW-1185">Reference proteome</keyword>
<reference evidence="2" key="1">
    <citation type="submission" date="2022-06" db="EMBL/GenBank/DDBJ databases">
        <title>Ornithinimicrobium JY.X270.</title>
        <authorList>
            <person name="Huang Y."/>
        </authorList>
    </citation>
    <scope>NUCLEOTIDE SEQUENCE</scope>
    <source>
        <strain evidence="2">JY.X270</strain>
    </source>
</reference>